<protein>
    <submittedName>
        <fullName evidence="2">Uncharacterized protein</fullName>
    </submittedName>
</protein>
<accession>A0A2J7ZYM6</accession>
<feature type="region of interest" description="Disordered" evidence="1">
    <location>
        <begin position="212"/>
        <end position="235"/>
    </location>
</feature>
<organism evidence="2 3">
    <name type="scientific">Tetrabaena socialis</name>
    <dbReference type="NCBI Taxonomy" id="47790"/>
    <lineage>
        <taxon>Eukaryota</taxon>
        <taxon>Viridiplantae</taxon>
        <taxon>Chlorophyta</taxon>
        <taxon>core chlorophytes</taxon>
        <taxon>Chlorophyceae</taxon>
        <taxon>CS clade</taxon>
        <taxon>Chlamydomonadales</taxon>
        <taxon>Tetrabaenaceae</taxon>
        <taxon>Tetrabaena</taxon>
    </lineage>
</organism>
<proteinExistence type="predicted"/>
<dbReference type="AlphaFoldDB" id="A0A2J7ZYM6"/>
<evidence type="ECO:0000256" key="1">
    <source>
        <dbReference type="SAM" id="MobiDB-lite"/>
    </source>
</evidence>
<name>A0A2J7ZYM6_9CHLO</name>
<keyword evidence="3" id="KW-1185">Reference proteome</keyword>
<dbReference type="OrthoDB" id="372624at2759"/>
<reference evidence="2 3" key="1">
    <citation type="journal article" date="2017" name="Mol. Biol. Evol.">
        <title>The 4-celled Tetrabaena socialis nuclear genome reveals the essential components for genetic control of cell number at the origin of multicellularity in the volvocine lineage.</title>
        <authorList>
            <person name="Featherston J."/>
            <person name="Arakaki Y."/>
            <person name="Hanschen E.R."/>
            <person name="Ferris P.J."/>
            <person name="Michod R.E."/>
            <person name="Olson B.J.S.C."/>
            <person name="Nozaki H."/>
            <person name="Durand P.M."/>
        </authorList>
    </citation>
    <scope>NUCLEOTIDE SEQUENCE [LARGE SCALE GENOMIC DNA]</scope>
    <source>
        <strain evidence="2 3">NIES-571</strain>
    </source>
</reference>
<dbReference type="Proteomes" id="UP000236333">
    <property type="component" value="Unassembled WGS sequence"/>
</dbReference>
<feature type="non-terminal residue" evidence="2">
    <location>
        <position position="1"/>
    </location>
</feature>
<sequence>VLNGAVSVVPRPAHALFGQPCANGLVLMLQQHLRNRGAPRASPPVVDRAVNHADADTIFNQVQHYLSANPLPPQPEGAVDTKRPYVRRRGASGQGGSLDDTVTAAVLQMQGGAGEARYQQQHPHPAQALVQGVHGLAFSLARAAQVMANTGPMVAVSHMQAMQQQEQWEQPPQPAIQQQSQQRQQQQQQALYVMMLQQQQWRQQLQQQQQQKEHLTQNQAPVDQYGFPHGHYNHT</sequence>
<gene>
    <name evidence="2" type="ORF">TSOC_008384</name>
</gene>
<evidence type="ECO:0000313" key="3">
    <source>
        <dbReference type="Proteomes" id="UP000236333"/>
    </source>
</evidence>
<comment type="caution">
    <text evidence="2">The sequence shown here is derived from an EMBL/GenBank/DDBJ whole genome shotgun (WGS) entry which is preliminary data.</text>
</comment>
<dbReference type="EMBL" id="PGGS01000312">
    <property type="protein sequence ID" value="PNH05358.1"/>
    <property type="molecule type" value="Genomic_DNA"/>
</dbReference>
<evidence type="ECO:0000313" key="2">
    <source>
        <dbReference type="EMBL" id="PNH05358.1"/>
    </source>
</evidence>